<gene>
    <name evidence="2" type="ORF">VPNG_08689</name>
</gene>
<dbReference type="EMBL" id="LKEB01000064">
    <property type="protein sequence ID" value="ROV97461.1"/>
    <property type="molecule type" value="Genomic_DNA"/>
</dbReference>
<organism evidence="2 3">
    <name type="scientific">Cytospora leucostoma</name>
    <dbReference type="NCBI Taxonomy" id="1230097"/>
    <lineage>
        <taxon>Eukaryota</taxon>
        <taxon>Fungi</taxon>
        <taxon>Dikarya</taxon>
        <taxon>Ascomycota</taxon>
        <taxon>Pezizomycotina</taxon>
        <taxon>Sordariomycetes</taxon>
        <taxon>Sordariomycetidae</taxon>
        <taxon>Diaporthales</taxon>
        <taxon>Cytosporaceae</taxon>
        <taxon>Cytospora</taxon>
    </lineage>
</organism>
<protein>
    <submittedName>
        <fullName evidence="2">Uncharacterized protein</fullName>
    </submittedName>
</protein>
<dbReference type="AlphaFoldDB" id="A0A423W2C9"/>
<accession>A0A423W2C9</accession>
<evidence type="ECO:0000313" key="3">
    <source>
        <dbReference type="Proteomes" id="UP000285146"/>
    </source>
</evidence>
<feature type="transmembrane region" description="Helical" evidence="1">
    <location>
        <begin position="118"/>
        <end position="142"/>
    </location>
</feature>
<proteinExistence type="predicted"/>
<dbReference type="Proteomes" id="UP000285146">
    <property type="component" value="Unassembled WGS sequence"/>
</dbReference>
<dbReference type="OrthoDB" id="2224262at2759"/>
<sequence length="171" mass="19198">MEQRAEYSLDIWTSNHRIQAQESSHKTAFFSIFPIPGSFVSTPLRRLDITVVTVFPENIYSQNEDYSNQAVNGIEKLNTDIELKHALMTGDLKPNPTIACQPSKLAKCEIINLKGIDIYAFVIGGAIDIVISAIVFAIWLAVDGSTIITNNWVSLQRLRFFDFGTPYMILV</sequence>
<keyword evidence="1" id="KW-0812">Transmembrane</keyword>
<keyword evidence="3" id="KW-1185">Reference proteome</keyword>
<reference evidence="2 3" key="1">
    <citation type="submission" date="2015-09" db="EMBL/GenBank/DDBJ databases">
        <title>Host preference determinants of Valsa canker pathogens revealed by comparative genomics.</title>
        <authorList>
            <person name="Yin Z."/>
            <person name="Huang L."/>
        </authorList>
    </citation>
    <scope>NUCLEOTIDE SEQUENCE [LARGE SCALE GENOMIC DNA]</scope>
    <source>
        <strain evidence="2 3">SXYLt</strain>
    </source>
</reference>
<comment type="caution">
    <text evidence="2">The sequence shown here is derived from an EMBL/GenBank/DDBJ whole genome shotgun (WGS) entry which is preliminary data.</text>
</comment>
<keyword evidence="1" id="KW-0472">Membrane</keyword>
<dbReference type="InParanoid" id="A0A423W2C9"/>
<name>A0A423W2C9_9PEZI</name>
<evidence type="ECO:0000256" key="1">
    <source>
        <dbReference type="SAM" id="Phobius"/>
    </source>
</evidence>
<dbReference type="STRING" id="1230097.A0A423W2C9"/>
<evidence type="ECO:0000313" key="2">
    <source>
        <dbReference type="EMBL" id="ROV97461.1"/>
    </source>
</evidence>
<keyword evidence="1" id="KW-1133">Transmembrane helix</keyword>